<dbReference type="SUPFAM" id="SSF53178">
    <property type="entry name" value="Peptidyl-tRNA hydrolase-like"/>
    <property type="match status" value="1"/>
</dbReference>
<keyword evidence="2 7" id="KW-0820">tRNA-binding</keyword>
<dbReference type="GO" id="GO:0005737">
    <property type="term" value="C:cytoplasm"/>
    <property type="evidence" value="ECO:0007669"/>
    <property type="project" value="UniProtKB-SubCell"/>
</dbReference>
<dbReference type="AlphaFoldDB" id="A0A7C1JTW8"/>
<dbReference type="FunFam" id="3.40.50.1470:FF:000001">
    <property type="entry name" value="Peptidyl-tRNA hydrolase"/>
    <property type="match status" value="1"/>
</dbReference>
<name>A0A7C1JTW8_THERO</name>
<comment type="catalytic activity">
    <reaction evidence="7 8">
        <text>an N-acyl-L-alpha-aminoacyl-tRNA + H2O = an N-acyl-L-amino acid + a tRNA + H(+)</text>
        <dbReference type="Rhea" id="RHEA:54448"/>
        <dbReference type="Rhea" id="RHEA-COMP:10123"/>
        <dbReference type="Rhea" id="RHEA-COMP:13883"/>
        <dbReference type="ChEBI" id="CHEBI:15377"/>
        <dbReference type="ChEBI" id="CHEBI:15378"/>
        <dbReference type="ChEBI" id="CHEBI:59874"/>
        <dbReference type="ChEBI" id="CHEBI:78442"/>
        <dbReference type="ChEBI" id="CHEBI:138191"/>
        <dbReference type="EC" id="3.1.1.29"/>
    </reaction>
</comment>
<evidence type="ECO:0000256" key="9">
    <source>
        <dbReference type="RuleBase" id="RU004320"/>
    </source>
</evidence>
<proteinExistence type="inferred from homology"/>
<evidence type="ECO:0000256" key="2">
    <source>
        <dbReference type="ARBA" id="ARBA00022555"/>
    </source>
</evidence>
<evidence type="ECO:0000256" key="4">
    <source>
        <dbReference type="ARBA" id="ARBA00022884"/>
    </source>
</evidence>
<dbReference type="PROSITE" id="PS01195">
    <property type="entry name" value="PEPT_TRNA_HYDROL_1"/>
    <property type="match status" value="1"/>
</dbReference>
<dbReference type="GO" id="GO:0004045">
    <property type="term" value="F:peptidyl-tRNA hydrolase activity"/>
    <property type="evidence" value="ECO:0007669"/>
    <property type="project" value="UniProtKB-UniRule"/>
</dbReference>
<dbReference type="EC" id="3.1.1.29" evidence="1 7"/>
<comment type="subunit">
    <text evidence="7">Monomer.</text>
</comment>
<dbReference type="InterPro" id="IPR001328">
    <property type="entry name" value="Pept_tRNA_hydro"/>
</dbReference>
<dbReference type="PANTHER" id="PTHR17224">
    <property type="entry name" value="PEPTIDYL-TRNA HYDROLASE"/>
    <property type="match status" value="1"/>
</dbReference>
<comment type="function">
    <text evidence="7">Hydrolyzes ribosome-free peptidyl-tRNAs (with 1 or more amino acids incorporated), which drop off the ribosome during protein synthesis, or as a result of ribosome stalling.</text>
</comment>
<protein>
    <recommendedName>
        <fullName evidence="6 7">Peptidyl-tRNA hydrolase</fullName>
        <shortName evidence="7">Pth</shortName>
        <ecNumber evidence="1 7">3.1.1.29</ecNumber>
    </recommendedName>
</protein>
<keyword evidence="7" id="KW-0963">Cytoplasm</keyword>
<comment type="caution">
    <text evidence="7">Lacks conserved residue(s) required for the propagation of feature annotation.</text>
</comment>
<organism evidence="10">
    <name type="scientific">Thermomicrobium roseum</name>
    <dbReference type="NCBI Taxonomy" id="500"/>
    <lineage>
        <taxon>Bacteria</taxon>
        <taxon>Pseudomonadati</taxon>
        <taxon>Thermomicrobiota</taxon>
        <taxon>Thermomicrobia</taxon>
        <taxon>Thermomicrobiales</taxon>
        <taxon>Thermomicrobiaceae</taxon>
        <taxon>Thermomicrobium</taxon>
    </lineage>
</organism>
<dbReference type="EMBL" id="DSJL01000009">
    <property type="protein sequence ID" value="HEF64821.1"/>
    <property type="molecule type" value="Genomic_DNA"/>
</dbReference>
<dbReference type="NCBIfam" id="TIGR00447">
    <property type="entry name" value="pth"/>
    <property type="match status" value="1"/>
</dbReference>
<dbReference type="PANTHER" id="PTHR17224:SF1">
    <property type="entry name" value="PEPTIDYL-TRNA HYDROLASE"/>
    <property type="match status" value="1"/>
</dbReference>
<dbReference type="CDD" id="cd00462">
    <property type="entry name" value="PTH"/>
    <property type="match status" value="1"/>
</dbReference>
<comment type="function">
    <text evidence="7">Catalyzes the release of premature peptidyl moieties from peptidyl-tRNA molecules trapped in stalled 50S ribosomal subunits, and thus maintains levels of free tRNAs and 50S ribosomes.</text>
</comment>
<evidence type="ECO:0000256" key="6">
    <source>
        <dbReference type="ARBA" id="ARBA00050038"/>
    </source>
</evidence>
<dbReference type="Pfam" id="PF01195">
    <property type="entry name" value="Pept_tRNA_hydro"/>
    <property type="match status" value="1"/>
</dbReference>
<dbReference type="GO" id="GO:0000049">
    <property type="term" value="F:tRNA binding"/>
    <property type="evidence" value="ECO:0007669"/>
    <property type="project" value="UniProtKB-UniRule"/>
</dbReference>
<comment type="subcellular location">
    <subcellularLocation>
        <location evidence="7">Cytoplasm</location>
    </subcellularLocation>
</comment>
<keyword evidence="4 7" id="KW-0694">RNA-binding</keyword>
<dbReference type="HAMAP" id="MF_00083">
    <property type="entry name" value="Pept_tRNA_hydro_bact"/>
    <property type="match status" value="1"/>
</dbReference>
<feature type="site" description="Stabilizes the basic form of H active site to accept a proton" evidence="7">
    <location>
        <position position="95"/>
    </location>
</feature>
<comment type="similarity">
    <text evidence="5 7 9">Belongs to the PTH family.</text>
</comment>
<feature type="binding site" evidence="7">
    <location>
        <position position="68"/>
    </location>
    <ligand>
        <name>tRNA</name>
        <dbReference type="ChEBI" id="CHEBI:17843"/>
    </ligand>
</feature>
<evidence type="ECO:0000256" key="5">
    <source>
        <dbReference type="ARBA" id="ARBA00038063"/>
    </source>
</evidence>
<dbReference type="GO" id="GO:0006515">
    <property type="term" value="P:protein quality control for misfolded or incompletely synthesized proteins"/>
    <property type="evidence" value="ECO:0007669"/>
    <property type="project" value="UniProtKB-UniRule"/>
</dbReference>
<evidence type="ECO:0000256" key="7">
    <source>
        <dbReference type="HAMAP-Rule" id="MF_00083"/>
    </source>
</evidence>
<keyword evidence="3 7" id="KW-0378">Hydrolase</keyword>
<evidence type="ECO:0000256" key="8">
    <source>
        <dbReference type="RuleBase" id="RU000673"/>
    </source>
</evidence>
<feature type="site" description="Discriminates between blocked and unblocked aminoacyl-tRNA" evidence="7">
    <location>
        <position position="13"/>
    </location>
</feature>
<dbReference type="InterPro" id="IPR018171">
    <property type="entry name" value="Pept_tRNA_hydro_CS"/>
</dbReference>
<dbReference type="InterPro" id="IPR036416">
    <property type="entry name" value="Pept_tRNA_hydro_sf"/>
</dbReference>
<evidence type="ECO:0000256" key="3">
    <source>
        <dbReference type="ARBA" id="ARBA00022801"/>
    </source>
</evidence>
<evidence type="ECO:0000313" key="10">
    <source>
        <dbReference type="EMBL" id="HEF64821.1"/>
    </source>
</evidence>
<feature type="binding site" evidence="7">
    <location>
        <position position="70"/>
    </location>
    <ligand>
        <name>tRNA</name>
        <dbReference type="ChEBI" id="CHEBI:17843"/>
    </ligand>
</feature>
<reference evidence="10" key="1">
    <citation type="journal article" date="2020" name="mSystems">
        <title>Genome- and Community-Level Interaction Insights into Carbon Utilization and Element Cycling Functions of Hydrothermarchaeota in Hydrothermal Sediment.</title>
        <authorList>
            <person name="Zhou Z."/>
            <person name="Liu Y."/>
            <person name="Xu W."/>
            <person name="Pan J."/>
            <person name="Luo Z.H."/>
            <person name="Li M."/>
        </authorList>
    </citation>
    <scope>NUCLEOTIDE SEQUENCE [LARGE SCALE GENOMIC DNA]</scope>
    <source>
        <strain evidence="10">SpSt-222</strain>
    </source>
</reference>
<dbReference type="GO" id="GO:0072344">
    <property type="term" value="P:rescue of stalled ribosome"/>
    <property type="evidence" value="ECO:0007669"/>
    <property type="project" value="UniProtKB-UniRule"/>
</dbReference>
<sequence length="202" mass="22565">MVDDQWLAVGLGNPGPRYADTRHNVGFWVIDALAREFRIPGYERRFDGEFASIHTDRGQLLLLKPLTFMNLSGRAVRKAVQWYKLPLDRVLIIHDDMDLPLGVIRLRQGGSAAGHHGVESVISELGSDRFARLRVGIGRPAVKDEGRSYVLSPFTAAERPLAERVTLVAAQAVLVWHREGLTAAMNRFNGLRIRLDECSLAD</sequence>
<comment type="caution">
    <text evidence="10">The sequence shown here is derived from an EMBL/GenBank/DDBJ whole genome shotgun (WGS) entry which is preliminary data.</text>
</comment>
<feature type="binding site" evidence="7">
    <location>
        <position position="18"/>
    </location>
    <ligand>
        <name>tRNA</name>
        <dbReference type="ChEBI" id="CHEBI:17843"/>
    </ligand>
</feature>
<gene>
    <name evidence="7" type="primary">pth</name>
    <name evidence="10" type="ORF">ENP47_04375</name>
</gene>
<evidence type="ECO:0000256" key="1">
    <source>
        <dbReference type="ARBA" id="ARBA00013260"/>
    </source>
</evidence>
<dbReference type="Gene3D" id="3.40.50.1470">
    <property type="entry name" value="Peptidyl-tRNA hydrolase"/>
    <property type="match status" value="1"/>
</dbReference>
<accession>A0A7C1JTW8</accession>
<feature type="active site" description="Proton acceptor" evidence="7">
    <location>
        <position position="23"/>
    </location>
</feature>